<name>A0A368F6X4_ANCCA</name>
<dbReference type="EMBL" id="JOJR01006677">
    <property type="protein sequence ID" value="RCN26635.1"/>
    <property type="molecule type" value="Genomic_DNA"/>
</dbReference>
<feature type="region of interest" description="Disordered" evidence="1">
    <location>
        <begin position="68"/>
        <end position="90"/>
    </location>
</feature>
<evidence type="ECO:0000313" key="3">
    <source>
        <dbReference type="Proteomes" id="UP000252519"/>
    </source>
</evidence>
<evidence type="ECO:0000256" key="1">
    <source>
        <dbReference type="SAM" id="MobiDB-lite"/>
    </source>
</evidence>
<dbReference type="Proteomes" id="UP000252519">
    <property type="component" value="Unassembled WGS sequence"/>
</dbReference>
<feature type="non-terminal residue" evidence="2">
    <location>
        <position position="1"/>
    </location>
</feature>
<keyword evidence="3" id="KW-1185">Reference proteome</keyword>
<evidence type="ECO:0000313" key="2">
    <source>
        <dbReference type="EMBL" id="RCN26635.1"/>
    </source>
</evidence>
<reference evidence="2 3" key="1">
    <citation type="submission" date="2014-10" db="EMBL/GenBank/DDBJ databases">
        <title>Draft genome of the hookworm Ancylostoma caninum.</title>
        <authorList>
            <person name="Mitreva M."/>
        </authorList>
    </citation>
    <scope>NUCLEOTIDE SEQUENCE [LARGE SCALE GENOMIC DNA]</scope>
    <source>
        <strain evidence="2 3">Baltimore</strain>
    </source>
</reference>
<sequence length="127" mass="14708">QRPPPRSSVYPDKYSYYGRFHAVDDAARAEWAEEPRPTFLRRTPQFYDKCDLCAFKIMRTGDYCPACGRPGTSMRPDTQPNDSSSYPTEQDFGNSTQLLIELHHGDKQKALYIDMVRFVSTIFSHVY</sequence>
<comment type="caution">
    <text evidence="2">The sequence shown here is derived from an EMBL/GenBank/DDBJ whole genome shotgun (WGS) entry which is preliminary data.</text>
</comment>
<dbReference type="OrthoDB" id="5865408at2759"/>
<dbReference type="AlphaFoldDB" id="A0A368F6X4"/>
<protein>
    <submittedName>
        <fullName evidence="2">Uncharacterized protein</fullName>
    </submittedName>
</protein>
<gene>
    <name evidence="2" type="ORF">ANCCAN_27638</name>
</gene>
<organism evidence="2 3">
    <name type="scientific">Ancylostoma caninum</name>
    <name type="common">Dog hookworm</name>
    <dbReference type="NCBI Taxonomy" id="29170"/>
    <lineage>
        <taxon>Eukaryota</taxon>
        <taxon>Metazoa</taxon>
        <taxon>Ecdysozoa</taxon>
        <taxon>Nematoda</taxon>
        <taxon>Chromadorea</taxon>
        <taxon>Rhabditida</taxon>
        <taxon>Rhabditina</taxon>
        <taxon>Rhabditomorpha</taxon>
        <taxon>Strongyloidea</taxon>
        <taxon>Ancylostomatidae</taxon>
        <taxon>Ancylostomatinae</taxon>
        <taxon>Ancylostoma</taxon>
    </lineage>
</organism>
<accession>A0A368F6X4</accession>
<proteinExistence type="predicted"/>
<feature type="compositionally biased region" description="Polar residues" evidence="1">
    <location>
        <begin position="75"/>
        <end position="90"/>
    </location>
</feature>